<dbReference type="EMBL" id="CP027805">
    <property type="protein sequence ID" value="AWD61520.1"/>
    <property type="molecule type" value="Genomic_DNA"/>
</dbReference>
<protein>
    <submittedName>
        <fullName evidence="1">Uncharacterized protein</fullName>
    </submittedName>
</protein>
<evidence type="ECO:0000313" key="1">
    <source>
        <dbReference type="EMBL" id="AWD61520.1"/>
    </source>
</evidence>
<evidence type="ECO:0000313" key="2">
    <source>
        <dbReference type="Proteomes" id="UP000244369"/>
    </source>
</evidence>
<reference evidence="1 2" key="1">
    <citation type="submission" date="2018-03" db="EMBL/GenBank/DDBJ databases">
        <title>Complete Genome Sequence of the Chinese traditional Highland Barley wine Isolate Lactobacillus reuteri WHH1689.</title>
        <authorList>
            <person name="Chen S."/>
            <person name="Chen L."/>
            <person name="Chen L."/>
            <person name="Li Y."/>
        </authorList>
    </citation>
    <scope>NUCLEOTIDE SEQUENCE [LARGE SCALE GENOMIC DNA]</scope>
    <source>
        <strain evidence="1 2">WHH1689</strain>
    </source>
</reference>
<gene>
    <name evidence="1" type="ORF">LWHH1689_0154</name>
</gene>
<dbReference type="AlphaFoldDB" id="A0A2S1ENI4"/>
<name>A0A2S1ENI4_LIMRT</name>
<dbReference type="Proteomes" id="UP000244369">
    <property type="component" value="Chromosome"/>
</dbReference>
<sequence>MTEEIIYPMGINLTLKIISGKWKPPSSATLVHINGVMEN</sequence>
<proteinExistence type="predicted"/>
<organism evidence="1 2">
    <name type="scientific">Limosilactobacillus reuteri</name>
    <name type="common">Lactobacillus reuteri</name>
    <dbReference type="NCBI Taxonomy" id="1598"/>
    <lineage>
        <taxon>Bacteria</taxon>
        <taxon>Bacillati</taxon>
        <taxon>Bacillota</taxon>
        <taxon>Bacilli</taxon>
        <taxon>Lactobacillales</taxon>
        <taxon>Lactobacillaceae</taxon>
        <taxon>Limosilactobacillus</taxon>
    </lineage>
</organism>
<accession>A0A2S1ENI4</accession>